<comment type="caution">
    <text evidence="8">The sequence shown here is derived from an EMBL/GenBank/DDBJ whole genome shotgun (WGS) entry which is preliminary data.</text>
</comment>
<feature type="domain" description="Acyl-CoA dehydrogenase/oxidase N-terminal" evidence="7">
    <location>
        <begin position="30"/>
        <end position="118"/>
    </location>
</feature>
<dbReference type="InterPro" id="IPR050741">
    <property type="entry name" value="Acyl-CoA_dehydrogenase"/>
</dbReference>
<comment type="cofactor">
    <cofactor evidence="1">
        <name>FAD</name>
        <dbReference type="ChEBI" id="CHEBI:57692"/>
    </cofactor>
</comment>
<evidence type="ECO:0000256" key="5">
    <source>
        <dbReference type="ARBA" id="ARBA00023002"/>
    </source>
</evidence>
<dbReference type="InterPro" id="IPR009075">
    <property type="entry name" value="AcylCo_DH/oxidase_C"/>
</dbReference>
<dbReference type="EMBL" id="JAAVTX010000007">
    <property type="protein sequence ID" value="NKE48008.1"/>
    <property type="molecule type" value="Genomic_DNA"/>
</dbReference>
<dbReference type="InterPro" id="IPR009100">
    <property type="entry name" value="AcylCoA_DH/oxidase_NM_dom_sf"/>
</dbReference>
<dbReference type="RefSeq" id="WP_168053892.1">
    <property type="nucleotide sequence ID" value="NZ_JAATJR010000007.1"/>
</dbReference>
<dbReference type="Gene3D" id="1.10.540.10">
    <property type="entry name" value="Acyl-CoA dehydrogenase/oxidase, N-terminal domain"/>
    <property type="match status" value="1"/>
</dbReference>
<dbReference type="SUPFAM" id="SSF47203">
    <property type="entry name" value="Acyl-CoA dehydrogenase C-terminal domain-like"/>
    <property type="match status" value="1"/>
</dbReference>
<evidence type="ECO:0000259" key="7">
    <source>
        <dbReference type="Pfam" id="PF02771"/>
    </source>
</evidence>
<evidence type="ECO:0000259" key="6">
    <source>
        <dbReference type="Pfam" id="PF00441"/>
    </source>
</evidence>
<proteinExistence type="inferred from homology"/>
<keyword evidence="4" id="KW-0274">FAD</keyword>
<dbReference type="Proteomes" id="UP000765160">
    <property type="component" value="Unassembled WGS sequence"/>
</dbReference>
<dbReference type="SUPFAM" id="SSF56645">
    <property type="entry name" value="Acyl-CoA dehydrogenase NM domain-like"/>
    <property type="match status" value="1"/>
</dbReference>
<evidence type="ECO:0000313" key="8">
    <source>
        <dbReference type="EMBL" id="NKE48008.1"/>
    </source>
</evidence>
<evidence type="ECO:0000256" key="1">
    <source>
        <dbReference type="ARBA" id="ARBA00001974"/>
    </source>
</evidence>
<accession>A0ABX1F6S0</accession>
<dbReference type="Pfam" id="PF00441">
    <property type="entry name" value="Acyl-CoA_dh_1"/>
    <property type="match status" value="1"/>
</dbReference>
<comment type="similarity">
    <text evidence="2">Belongs to the acyl-CoA dehydrogenase family.</text>
</comment>
<dbReference type="InterPro" id="IPR046373">
    <property type="entry name" value="Acyl-CoA_Oxase/DH_mid-dom_sf"/>
</dbReference>
<dbReference type="InterPro" id="IPR013786">
    <property type="entry name" value="AcylCoA_DH/ox_N"/>
</dbReference>
<evidence type="ECO:0000256" key="4">
    <source>
        <dbReference type="ARBA" id="ARBA00022827"/>
    </source>
</evidence>
<organism evidence="8 9">
    <name type="scientific">Falsiroseomonas frigidaquae</name>
    <dbReference type="NCBI Taxonomy" id="487318"/>
    <lineage>
        <taxon>Bacteria</taxon>
        <taxon>Pseudomonadati</taxon>
        <taxon>Pseudomonadota</taxon>
        <taxon>Alphaproteobacteria</taxon>
        <taxon>Acetobacterales</taxon>
        <taxon>Roseomonadaceae</taxon>
        <taxon>Falsiroseomonas</taxon>
    </lineage>
</organism>
<keyword evidence="5" id="KW-0560">Oxidoreductase</keyword>
<evidence type="ECO:0000313" key="9">
    <source>
        <dbReference type="Proteomes" id="UP000765160"/>
    </source>
</evidence>
<feature type="domain" description="Acyl-CoA dehydrogenase/oxidase C-terminal" evidence="6">
    <location>
        <begin position="234"/>
        <end position="347"/>
    </location>
</feature>
<dbReference type="Pfam" id="PF02771">
    <property type="entry name" value="Acyl-CoA_dh_N"/>
    <property type="match status" value="1"/>
</dbReference>
<evidence type="ECO:0000256" key="3">
    <source>
        <dbReference type="ARBA" id="ARBA00022630"/>
    </source>
</evidence>
<gene>
    <name evidence="8" type="ORF">HB662_24740</name>
</gene>
<evidence type="ECO:0000256" key="2">
    <source>
        <dbReference type="ARBA" id="ARBA00009347"/>
    </source>
</evidence>
<reference evidence="8 9" key="1">
    <citation type="submission" date="2020-03" db="EMBL/GenBank/DDBJ databases">
        <title>Roseomonas selenitidurans sp. nov. isolated from soil.</title>
        <authorList>
            <person name="Liu H."/>
        </authorList>
    </citation>
    <scope>NUCLEOTIDE SEQUENCE [LARGE SCALE GENOMIC DNA]</scope>
    <source>
        <strain evidence="8 9">JCM 15073</strain>
    </source>
</reference>
<dbReference type="PANTHER" id="PTHR48083">
    <property type="entry name" value="MEDIUM-CHAIN SPECIFIC ACYL-COA DEHYDROGENASE, MITOCHONDRIAL-RELATED"/>
    <property type="match status" value="1"/>
</dbReference>
<sequence length="378" mass="39277">MRSLHRLPDPAPRDPVAALLAGLRDAAPGIAAEAATLDTDGAFPEAGVATLHRIGLLMAPLPAAFGGLGLGTSPEGAMPLAAALRLVGRASLPLGRLFEGHVNALRLVLCHGDRAQAEAAARDARQGRLFGVWNTDGFGEAPLAWSEGVLRGRKVLCSGAGRVDRALVTARDDPQDPPQMLLVDLAPGGRADLSPWTAQGMRASATGAVDFTGLRAVPIGQPGDYLRQPDFSGGAWRFAAVQCGGVEAVLGLLRAHLSHTGRGGDPHQAARLGQAAMAAETARLWVHSAAERAEAAAPPADTVAYVNLARLAVERAALDVLELAQRSIGLQAFMRPNPIERVARDLATYLRQPAPDRALVGAAAHVLEAAAEPGDLWG</sequence>
<dbReference type="InterPro" id="IPR036250">
    <property type="entry name" value="AcylCo_DH-like_C"/>
</dbReference>
<protein>
    <submittedName>
        <fullName evidence="8">Acyl-CoA dehydrogenase</fullName>
    </submittedName>
</protein>
<dbReference type="Gene3D" id="2.40.110.10">
    <property type="entry name" value="Butyryl-CoA Dehydrogenase, subunit A, domain 2"/>
    <property type="match status" value="1"/>
</dbReference>
<name>A0ABX1F6S0_9PROT</name>
<dbReference type="Gene3D" id="1.20.140.10">
    <property type="entry name" value="Butyryl-CoA Dehydrogenase, subunit A, domain 3"/>
    <property type="match status" value="1"/>
</dbReference>
<keyword evidence="3" id="KW-0285">Flavoprotein</keyword>
<dbReference type="PANTHER" id="PTHR48083:SF37">
    <property type="entry name" value="DEHYDROGENASE, PUTATIVE-RELATED"/>
    <property type="match status" value="1"/>
</dbReference>
<dbReference type="PIRSF" id="PIRSF016578">
    <property type="entry name" value="HsaA"/>
    <property type="match status" value="1"/>
</dbReference>
<keyword evidence="9" id="KW-1185">Reference proteome</keyword>
<dbReference type="InterPro" id="IPR037069">
    <property type="entry name" value="AcylCoA_DH/ox_N_sf"/>
</dbReference>